<dbReference type="Pfam" id="PF04616">
    <property type="entry name" value="Glyco_hydro_43"/>
    <property type="match status" value="1"/>
</dbReference>
<feature type="site" description="Important for catalytic activity, responsible for pKa modulation of the active site Glu and correct orientation of both the proton donor and substrate" evidence="5">
    <location>
        <position position="165"/>
    </location>
</feature>
<dbReference type="SUPFAM" id="SSF75005">
    <property type="entry name" value="Arabinanase/levansucrase/invertase"/>
    <property type="match status" value="1"/>
</dbReference>
<evidence type="ECO:0000313" key="9">
    <source>
        <dbReference type="EMBL" id="QRC90361.1"/>
    </source>
</evidence>
<dbReference type="GO" id="GO:0005975">
    <property type="term" value="P:carbohydrate metabolic process"/>
    <property type="evidence" value="ECO:0007669"/>
    <property type="project" value="InterPro"/>
</dbReference>
<dbReference type="InterPro" id="IPR023296">
    <property type="entry name" value="Glyco_hydro_beta-prop_sf"/>
</dbReference>
<dbReference type="OrthoDB" id="2139957at2759"/>
<feature type="chain" id="PRO_5034605297" description="Beta-xylosidase C-terminal Concanavalin A-like domain-containing protein" evidence="7">
    <location>
        <begin position="21"/>
        <end position="545"/>
    </location>
</feature>
<evidence type="ECO:0000256" key="7">
    <source>
        <dbReference type="SAM" id="SignalP"/>
    </source>
</evidence>
<dbReference type="RefSeq" id="XP_001800048.1">
    <property type="nucleotide sequence ID" value="XM_001799996.1"/>
</dbReference>
<dbReference type="KEGG" id="pno:SNOG_09761"/>
<dbReference type="OMA" id="DWFLHFQ"/>
<dbReference type="InterPro" id="IPR006710">
    <property type="entry name" value="Glyco_hydro_43"/>
</dbReference>
<feature type="active site" description="Proton donor" evidence="4">
    <location>
        <position position="213"/>
    </location>
</feature>
<evidence type="ECO:0000256" key="2">
    <source>
        <dbReference type="ARBA" id="ARBA00022801"/>
    </source>
</evidence>
<dbReference type="PANTHER" id="PTHR42812:SF15">
    <property type="entry name" value="HYDROLASE, PUTATIVE (AFU_ORTHOLOGUE AFUA_2G00930)-RELATED"/>
    <property type="match status" value="1"/>
</dbReference>
<name>A0A7U2HVN6_PHANO</name>
<dbReference type="Gene3D" id="2.60.120.200">
    <property type="match status" value="1"/>
</dbReference>
<evidence type="ECO:0000256" key="1">
    <source>
        <dbReference type="ARBA" id="ARBA00009865"/>
    </source>
</evidence>
<dbReference type="VEuPathDB" id="FungiDB:JI435_097610"/>
<gene>
    <name evidence="9" type="ORF">JI435_097610</name>
</gene>
<evidence type="ECO:0000259" key="8">
    <source>
        <dbReference type="Pfam" id="PF17851"/>
    </source>
</evidence>
<protein>
    <recommendedName>
        <fullName evidence="8">Beta-xylosidase C-terminal Concanavalin A-like domain-containing protein</fullName>
    </recommendedName>
</protein>
<dbReference type="CDD" id="cd09001">
    <property type="entry name" value="GH43_FsAxh1-like"/>
    <property type="match status" value="1"/>
</dbReference>
<feature type="active site" description="Proton acceptor" evidence="4">
    <location>
        <position position="41"/>
    </location>
</feature>
<dbReference type="Gene3D" id="2.115.10.20">
    <property type="entry name" value="Glycosyl hydrolase domain, family 43"/>
    <property type="match status" value="1"/>
</dbReference>
<proteinExistence type="inferred from homology"/>
<feature type="domain" description="Beta-xylosidase C-terminal Concanavalin A-like" evidence="8">
    <location>
        <begin position="337"/>
        <end position="535"/>
    </location>
</feature>
<dbReference type="SUPFAM" id="SSF49899">
    <property type="entry name" value="Concanavalin A-like lectins/glucanases"/>
    <property type="match status" value="1"/>
</dbReference>
<evidence type="ECO:0000256" key="5">
    <source>
        <dbReference type="PIRSR" id="PIRSR606710-2"/>
    </source>
</evidence>
<keyword evidence="7" id="KW-0732">Signal</keyword>
<dbReference type="PANTHER" id="PTHR42812">
    <property type="entry name" value="BETA-XYLOSIDASE"/>
    <property type="match status" value="1"/>
</dbReference>
<keyword evidence="2 6" id="KW-0378">Hydrolase</keyword>
<dbReference type="Proteomes" id="UP000663193">
    <property type="component" value="Chromosome 1"/>
</dbReference>
<dbReference type="GO" id="GO:0004553">
    <property type="term" value="F:hydrolase activity, hydrolyzing O-glycosyl compounds"/>
    <property type="evidence" value="ECO:0007669"/>
    <property type="project" value="InterPro"/>
</dbReference>
<organism evidence="9 10">
    <name type="scientific">Phaeosphaeria nodorum (strain SN15 / ATCC MYA-4574 / FGSC 10173)</name>
    <name type="common">Glume blotch fungus</name>
    <name type="synonym">Parastagonospora nodorum</name>
    <dbReference type="NCBI Taxonomy" id="321614"/>
    <lineage>
        <taxon>Eukaryota</taxon>
        <taxon>Fungi</taxon>
        <taxon>Dikarya</taxon>
        <taxon>Ascomycota</taxon>
        <taxon>Pezizomycotina</taxon>
        <taxon>Dothideomycetes</taxon>
        <taxon>Pleosporomycetidae</taxon>
        <taxon>Pleosporales</taxon>
        <taxon>Pleosporineae</taxon>
        <taxon>Phaeosphaeriaceae</taxon>
        <taxon>Parastagonospora</taxon>
    </lineage>
</organism>
<dbReference type="EMBL" id="CP069023">
    <property type="protein sequence ID" value="QRC90361.1"/>
    <property type="molecule type" value="Genomic_DNA"/>
</dbReference>
<evidence type="ECO:0000256" key="6">
    <source>
        <dbReference type="RuleBase" id="RU361187"/>
    </source>
</evidence>
<dbReference type="InterPro" id="IPR041542">
    <property type="entry name" value="GH43_C2"/>
</dbReference>
<dbReference type="InterPro" id="IPR051795">
    <property type="entry name" value="Glycosyl_Hydrlase_43"/>
</dbReference>
<keyword evidence="10" id="KW-1185">Reference proteome</keyword>
<evidence type="ECO:0000256" key="4">
    <source>
        <dbReference type="PIRSR" id="PIRSR606710-1"/>
    </source>
</evidence>
<dbReference type="Pfam" id="PF17851">
    <property type="entry name" value="GH43_C2"/>
    <property type="match status" value="1"/>
</dbReference>
<comment type="similarity">
    <text evidence="1 6">Belongs to the glycosyl hydrolase 43 family.</text>
</comment>
<evidence type="ECO:0000256" key="3">
    <source>
        <dbReference type="ARBA" id="ARBA00023295"/>
    </source>
</evidence>
<sequence>MRGIQSLCAFGASLMALTAASPVEPRATTYNNPVLWQDHPDLDIFRVGDVFYYSSSSFAFSPGAPVLKSYDLVNWTPVSHSVPTLNFGDKYNLPSSTNRAYVKGIWASTLRYRNSTDTFYWLGCVQSEGKTFVWGSSGSNAKGNNGEVSAWNWTARGTLPTCYYDAGLFIDDDDTMYVAYGNKNIMVAQLNKDGTAEVKKQQVYTSPGGESIEGSRMYKRNGFYYIFVTKPADDEWVLKASSPWGPYERKVLIDSIAGPLSNAGNAHQGGVVETKDGKWHYMAFLDSFPGGRIPVLAPLSWSSDGWPTVERVNNEWGKSYPMPVQTSKTVPPPTGLDSFTGTSLSHEWEWNHNPDTSKFALVGGSGGLRLRSATVTGDLFTARNTLTHRILGAKSSGTFRIDISKMADGDRAGAVLFRDVAGYIGVHKEGSTAKLVMVNNLNLNTDWTTKSTGTVAATGPTLAASTTDLYLRIQADITPAFGTNTARQATFWYSTDGTTFTQLGGGFGLTNTWQFFTGYRFGVFNFATKALGGEITAKSFELKSL</sequence>
<reference evidence="10" key="1">
    <citation type="journal article" date="2021" name="BMC Genomics">
        <title>Chromosome-level genome assembly and manually-curated proteome of model necrotroph Parastagonospora nodorum Sn15 reveals a genome-wide trove of candidate effector homologs, and redundancy of virulence-related functions within an accessory chromosome.</title>
        <authorList>
            <person name="Bertazzoni S."/>
            <person name="Jones D.A.B."/>
            <person name="Phan H.T."/>
            <person name="Tan K.-C."/>
            <person name="Hane J.K."/>
        </authorList>
    </citation>
    <scope>NUCLEOTIDE SEQUENCE [LARGE SCALE GENOMIC DNA]</scope>
    <source>
        <strain evidence="10">SN15 / ATCC MYA-4574 / FGSC 10173)</strain>
    </source>
</reference>
<keyword evidence="3 6" id="KW-0326">Glycosidase</keyword>
<accession>A0A7U2HVN6</accession>
<dbReference type="InterPro" id="IPR013320">
    <property type="entry name" value="ConA-like_dom_sf"/>
</dbReference>
<dbReference type="AlphaFoldDB" id="A0A7U2HVN6"/>
<evidence type="ECO:0000313" key="10">
    <source>
        <dbReference type="Proteomes" id="UP000663193"/>
    </source>
</evidence>
<feature type="signal peptide" evidence="7">
    <location>
        <begin position="1"/>
        <end position="20"/>
    </location>
</feature>